<feature type="transmembrane region" description="Helical" evidence="5">
    <location>
        <begin position="229"/>
        <end position="246"/>
    </location>
</feature>
<dbReference type="AlphaFoldDB" id="C0QCL9"/>
<feature type="transmembrane region" description="Helical" evidence="5">
    <location>
        <begin position="7"/>
        <end position="32"/>
    </location>
</feature>
<protein>
    <submittedName>
        <fullName evidence="7">RfaL</fullName>
    </submittedName>
</protein>
<evidence type="ECO:0000256" key="1">
    <source>
        <dbReference type="ARBA" id="ARBA00004141"/>
    </source>
</evidence>
<feature type="transmembrane region" description="Helical" evidence="5">
    <location>
        <begin position="89"/>
        <end position="106"/>
    </location>
</feature>
<keyword evidence="8" id="KW-1185">Reference proteome</keyword>
<dbReference type="STRING" id="177437.HRM2_19950"/>
<gene>
    <name evidence="7" type="primary">rfaL</name>
    <name evidence="7" type="ordered locus">HRM2_19950</name>
</gene>
<feature type="transmembrane region" description="Helical" evidence="5">
    <location>
        <begin position="253"/>
        <end position="268"/>
    </location>
</feature>
<dbReference type="eggNOG" id="COG3307">
    <property type="taxonomic scope" value="Bacteria"/>
</dbReference>
<evidence type="ECO:0000259" key="6">
    <source>
        <dbReference type="Pfam" id="PF04932"/>
    </source>
</evidence>
<keyword evidence="2 5" id="KW-0812">Transmembrane</keyword>
<evidence type="ECO:0000256" key="3">
    <source>
        <dbReference type="ARBA" id="ARBA00022989"/>
    </source>
</evidence>
<feature type="transmembrane region" description="Helical" evidence="5">
    <location>
        <begin position="381"/>
        <end position="414"/>
    </location>
</feature>
<feature type="transmembrane region" description="Helical" evidence="5">
    <location>
        <begin position="205"/>
        <end position="223"/>
    </location>
</feature>
<dbReference type="EMBL" id="CP001087">
    <property type="protein sequence ID" value="ACN15096.1"/>
    <property type="molecule type" value="Genomic_DNA"/>
</dbReference>
<feature type="transmembrane region" description="Helical" evidence="5">
    <location>
        <begin position="52"/>
        <end position="69"/>
    </location>
</feature>
<dbReference type="Pfam" id="PF04932">
    <property type="entry name" value="Wzy_C"/>
    <property type="match status" value="1"/>
</dbReference>
<evidence type="ECO:0000256" key="5">
    <source>
        <dbReference type="SAM" id="Phobius"/>
    </source>
</evidence>
<feature type="domain" description="O-antigen ligase-related" evidence="6">
    <location>
        <begin position="214"/>
        <end position="353"/>
    </location>
</feature>
<proteinExistence type="predicted"/>
<dbReference type="KEGG" id="dat:HRM2_19950"/>
<evidence type="ECO:0000256" key="4">
    <source>
        <dbReference type="ARBA" id="ARBA00023136"/>
    </source>
</evidence>
<dbReference type="HOGENOM" id="CLU_048256_0_0_7"/>
<feature type="transmembrane region" description="Helical" evidence="5">
    <location>
        <begin position="336"/>
        <end position="360"/>
    </location>
</feature>
<dbReference type="OrthoDB" id="5469233at2"/>
<evidence type="ECO:0000256" key="2">
    <source>
        <dbReference type="ARBA" id="ARBA00022692"/>
    </source>
</evidence>
<keyword evidence="4 5" id="KW-0472">Membrane</keyword>
<feature type="transmembrane region" description="Helical" evidence="5">
    <location>
        <begin position="141"/>
        <end position="158"/>
    </location>
</feature>
<evidence type="ECO:0000313" key="8">
    <source>
        <dbReference type="Proteomes" id="UP000000442"/>
    </source>
</evidence>
<feature type="transmembrane region" description="Helical" evidence="5">
    <location>
        <begin position="118"/>
        <end position="134"/>
    </location>
</feature>
<dbReference type="PANTHER" id="PTHR37422">
    <property type="entry name" value="TEICHURONIC ACID BIOSYNTHESIS PROTEIN TUAE"/>
    <property type="match status" value="1"/>
</dbReference>
<dbReference type="Proteomes" id="UP000000442">
    <property type="component" value="Chromosome"/>
</dbReference>
<dbReference type="RefSeq" id="WP_015903874.1">
    <property type="nucleotide sequence ID" value="NC_012108.1"/>
</dbReference>
<keyword evidence="3 5" id="KW-1133">Transmembrane helix</keyword>
<dbReference type="PANTHER" id="PTHR37422:SF13">
    <property type="entry name" value="LIPOPOLYSACCHARIDE BIOSYNTHESIS PROTEIN PA4999-RELATED"/>
    <property type="match status" value="1"/>
</dbReference>
<accession>C0QCL9</accession>
<dbReference type="InterPro" id="IPR007016">
    <property type="entry name" value="O-antigen_ligase-rel_domated"/>
</dbReference>
<feature type="transmembrane region" description="Helical" evidence="5">
    <location>
        <begin position="178"/>
        <end position="200"/>
    </location>
</feature>
<evidence type="ECO:0000313" key="7">
    <source>
        <dbReference type="EMBL" id="ACN15096.1"/>
    </source>
</evidence>
<sequence>MFSLKPILFISLFLICTCGAVFLPHLGVYGYIADYCIGPSQQWWEAPFSGIGIRYSFSLALATILGFVLQRHKLRFGFSAIQRQETLLLLFLCVIWLSSIFGVSTVDRYSTVDHPTVKFTKVVVFIFLMTHIITDKNKFNGLFWVFVMCALVLGLQAWELPRRSFIAGRLEGIGGADFAESNFFGSFMAAMLPLIGVQLLRSKKWILKIVCLVAAAFTANAVVLCRSRGALVGIAMGCFAAMLMAPKQYKKKIAIGLVLGVLGGLYVTDQQFLERMTSIVVSEEEERDESAASRFRLWQAGAQMVSDHPLGIGIGNWYQTIVIYIPEYEGKDSHNTYVKCVAELGIQGLFLFALIIFFALKENSRIKAMSDRLPPEIANDFIILSFGLCISIVIILTCGLTITMIYTEIIWILLMLPVCLRRALENAIMEYETEVTEVTMVS</sequence>
<comment type="subcellular location">
    <subcellularLocation>
        <location evidence="1">Membrane</location>
        <topology evidence="1">Multi-pass membrane protein</topology>
    </subcellularLocation>
</comment>
<dbReference type="InterPro" id="IPR051533">
    <property type="entry name" value="WaaL-like"/>
</dbReference>
<dbReference type="GO" id="GO:0016020">
    <property type="term" value="C:membrane"/>
    <property type="evidence" value="ECO:0007669"/>
    <property type="project" value="UniProtKB-SubCell"/>
</dbReference>
<organism evidence="7 8">
    <name type="scientific">Desulforapulum autotrophicum (strain ATCC 43914 / DSM 3382 / VKM B-1955 / HRM2)</name>
    <name type="common">Desulfobacterium autotrophicum</name>
    <dbReference type="NCBI Taxonomy" id="177437"/>
    <lineage>
        <taxon>Bacteria</taxon>
        <taxon>Pseudomonadati</taxon>
        <taxon>Thermodesulfobacteriota</taxon>
        <taxon>Desulfobacteria</taxon>
        <taxon>Desulfobacterales</taxon>
        <taxon>Desulfobacteraceae</taxon>
        <taxon>Desulforapulum</taxon>
    </lineage>
</organism>
<reference evidence="7 8" key="1">
    <citation type="journal article" date="2009" name="Environ. Microbiol.">
        <title>Genome sequence of Desulfobacterium autotrophicum HRM2, a marine sulfate reducer oxidizing organic carbon completely to carbon dioxide.</title>
        <authorList>
            <person name="Strittmatter A.W."/>
            <person name="Liesegang H."/>
            <person name="Rabus R."/>
            <person name="Decker I."/>
            <person name="Amann J."/>
            <person name="Andres S."/>
            <person name="Henne A."/>
            <person name="Fricke W.F."/>
            <person name="Martinez-Arias R."/>
            <person name="Bartels D."/>
            <person name="Goesmann A."/>
            <person name="Krause L."/>
            <person name="Puehler A."/>
            <person name="Klenk H.P."/>
            <person name="Richter M."/>
            <person name="Schuler M."/>
            <person name="Gloeckner F.O."/>
            <person name="Meyerdierks A."/>
            <person name="Gottschalk G."/>
            <person name="Amann R."/>
        </authorList>
    </citation>
    <scope>NUCLEOTIDE SEQUENCE [LARGE SCALE GENOMIC DNA]</scope>
    <source>
        <strain evidence="8">ATCC 43914 / DSM 3382 / HRM2</strain>
    </source>
</reference>
<name>C0QCL9_DESAH</name>